<keyword evidence="6" id="KW-1185">Reference proteome</keyword>
<evidence type="ECO:0000256" key="3">
    <source>
        <dbReference type="ARBA" id="ARBA00022801"/>
    </source>
</evidence>
<dbReference type="CDD" id="cd03146">
    <property type="entry name" value="GAT1_Peptidase_E"/>
    <property type="match status" value="1"/>
</dbReference>
<dbReference type="InterPro" id="IPR029062">
    <property type="entry name" value="Class_I_gatase-like"/>
</dbReference>
<keyword evidence="3" id="KW-0378">Hydrolase</keyword>
<dbReference type="OrthoDB" id="3373764at2"/>
<dbReference type="InterPro" id="IPR005320">
    <property type="entry name" value="Peptidase_S51"/>
</dbReference>
<dbReference type="PANTHER" id="PTHR20842:SF0">
    <property type="entry name" value="ALPHA-ASPARTYL DIPEPTIDASE"/>
    <property type="match status" value="1"/>
</dbReference>
<dbReference type="KEGG" id="cart:PA27867_3749"/>
<dbReference type="Gene3D" id="3.40.50.880">
    <property type="match status" value="1"/>
</dbReference>
<dbReference type="GO" id="GO:0006508">
    <property type="term" value="P:proteolysis"/>
    <property type="evidence" value="ECO:0007669"/>
    <property type="project" value="UniProtKB-KW"/>
</dbReference>
<proteinExistence type="inferred from homology"/>
<evidence type="ECO:0000256" key="2">
    <source>
        <dbReference type="ARBA" id="ARBA00022670"/>
    </source>
</evidence>
<dbReference type="SUPFAM" id="SSF52317">
    <property type="entry name" value="Class I glutamine amidotransferase-like"/>
    <property type="match status" value="1"/>
</dbReference>
<organism evidence="5 6">
    <name type="scientific">Cryobacterium arcticum</name>
    <dbReference type="NCBI Taxonomy" id="670052"/>
    <lineage>
        <taxon>Bacteria</taxon>
        <taxon>Bacillati</taxon>
        <taxon>Actinomycetota</taxon>
        <taxon>Actinomycetes</taxon>
        <taxon>Micrococcales</taxon>
        <taxon>Microbacteriaceae</taxon>
        <taxon>Cryobacterium</taxon>
    </lineage>
</organism>
<dbReference type="Proteomes" id="UP000092582">
    <property type="component" value="Chromosome 1"/>
</dbReference>
<evidence type="ECO:0000313" key="5">
    <source>
        <dbReference type="EMBL" id="ANP74664.1"/>
    </source>
</evidence>
<dbReference type="AlphaFoldDB" id="A0A1B1BPZ2"/>
<dbReference type="GO" id="GO:0008236">
    <property type="term" value="F:serine-type peptidase activity"/>
    <property type="evidence" value="ECO:0007669"/>
    <property type="project" value="UniProtKB-KW"/>
</dbReference>
<evidence type="ECO:0000256" key="4">
    <source>
        <dbReference type="ARBA" id="ARBA00022825"/>
    </source>
</evidence>
<keyword evidence="4" id="KW-0720">Serine protease</keyword>
<accession>A0A1B1BPZ2</accession>
<dbReference type="PANTHER" id="PTHR20842">
    <property type="entry name" value="PROTEASE S51 ALPHA-ASPARTYL DIPEPTIDASE"/>
    <property type="match status" value="1"/>
</dbReference>
<protein>
    <submittedName>
        <fullName evidence="5">Peptidase</fullName>
    </submittedName>
</protein>
<keyword evidence="2" id="KW-0645">Protease</keyword>
<sequence length="254" mass="26791">MHLLLLSNSTNHGRGYLDHALPEVLAFLDGVTELTFVPFAGADHDAYTASVRDAFSPHGIAVRGLHEAVDPVAAVASAQALFVGGGNTFRLLATLQRLGLVPVIRARVQSGLPYLGASAGTNITAPSIRTTNDMPIVQPESFEALGLVPFQINPHYLDAEPASVHNGESRATRITEFLDENDVLVVGLREGAHLSITSTDACALAVIGGASANPLSDRPAILFERGQLPRDIDGDVSPLLAHPARYDSPRVAVA</sequence>
<gene>
    <name evidence="5" type="ORF">PA27867_3749</name>
</gene>
<dbReference type="PATRIC" id="fig|670052.7.peg.3854"/>
<evidence type="ECO:0000313" key="6">
    <source>
        <dbReference type="Proteomes" id="UP000092582"/>
    </source>
</evidence>
<dbReference type="EMBL" id="CP016282">
    <property type="protein sequence ID" value="ANP74664.1"/>
    <property type="molecule type" value="Genomic_DNA"/>
</dbReference>
<evidence type="ECO:0000256" key="1">
    <source>
        <dbReference type="ARBA" id="ARBA00006534"/>
    </source>
</evidence>
<name>A0A1B1BPZ2_9MICO</name>
<comment type="similarity">
    <text evidence="1">Belongs to the peptidase S51 family.</text>
</comment>
<dbReference type="RefSeq" id="WP_066598575.1">
    <property type="nucleotide sequence ID" value="NZ_CP016282.1"/>
</dbReference>
<dbReference type="NCBIfam" id="NF003642">
    <property type="entry name" value="PRK05282.1"/>
    <property type="match status" value="1"/>
</dbReference>
<dbReference type="Pfam" id="PF03575">
    <property type="entry name" value="Peptidase_S51"/>
    <property type="match status" value="1"/>
</dbReference>
<reference evidence="5 6" key="1">
    <citation type="submission" date="2016-06" db="EMBL/GenBank/DDBJ databases">
        <title>Genome sequencing of Cryobacterium arcticum PAMC 27867.</title>
        <authorList>
            <person name="Lee J."/>
            <person name="Kim O.-S."/>
        </authorList>
    </citation>
    <scope>NUCLEOTIDE SEQUENCE [LARGE SCALE GENOMIC DNA]</scope>
    <source>
        <strain evidence="5 6">PAMC 27867</strain>
    </source>
</reference>